<protein>
    <recommendedName>
        <fullName evidence="4">NACHT domain-containing protein</fullName>
    </recommendedName>
</protein>
<keyword evidence="2" id="KW-0067">ATP-binding</keyword>
<evidence type="ECO:0000259" key="4">
    <source>
        <dbReference type="PROSITE" id="PS50837"/>
    </source>
</evidence>
<evidence type="ECO:0000256" key="1">
    <source>
        <dbReference type="ARBA" id="ARBA00022741"/>
    </source>
</evidence>
<dbReference type="RefSeq" id="XP_038045660.1">
    <property type="nucleotide sequence ID" value="XM_038189732.1"/>
</dbReference>
<dbReference type="SMART" id="SM00368">
    <property type="entry name" value="LRR_RI"/>
    <property type="match status" value="4"/>
</dbReference>
<keyword evidence="1" id="KW-0547">Nucleotide-binding</keyword>
<dbReference type="Gene3D" id="3.80.10.10">
    <property type="entry name" value="Ribonuclease Inhibitor"/>
    <property type="match status" value="2"/>
</dbReference>
<organism evidence="5 6">
    <name type="scientific">Patiria miniata</name>
    <name type="common">Bat star</name>
    <name type="synonym">Asterina miniata</name>
    <dbReference type="NCBI Taxonomy" id="46514"/>
    <lineage>
        <taxon>Eukaryota</taxon>
        <taxon>Metazoa</taxon>
        <taxon>Echinodermata</taxon>
        <taxon>Eleutherozoa</taxon>
        <taxon>Asterozoa</taxon>
        <taxon>Asteroidea</taxon>
        <taxon>Valvatacea</taxon>
        <taxon>Valvatida</taxon>
        <taxon>Asterinidae</taxon>
        <taxon>Patiria</taxon>
    </lineage>
</organism>
<proteinExistence type="predicted"/>
<evidence type="ECO:0000313" key="5">
    <source>
        <dbReference type="EnsemblMetazoa" id="XP_038045660.1"/>
    </source>
</evidence>
<feature type="compositionally biased region" description="Basic and acidic residues" evidence="3">
    <location>
        <begin position="392"/>
        <end position="405"/>
    </location>
</feature>
<sequence length="995" mass="111509">MQQEAQVPAPSVATGSPQPTGTIGNSGTISGSNNPNIVGSSGVNINYNFPLEGPGLPASRPQLSQRPDQEPRLGASSYQDVGNKTRDILKEVYTTTGSYVRLLPRCRVGNDQMHIESIYTKVRLETREGVAVVCTPTGKTATKSSQRGETVNSIEYDKIFRFRKGTKELIKRLIFVGEGGVGKSTIFDKIVNDWAEGEDEFLKRFDLVFLLKMCALRQESDLVESMLNQLLDEDSGIEKDALEKVIQAKPNEVLILLDGFDEMMTKTLDEASFGSILKALNRKKYRHCCICVSTCPSRLETLMSTSLVQNPCTHVEVLGFKEEDVNEYIQKFFKEDSDSSNALIKSIEMSKTQQDFAKIPMLLLLMCLLWREHKQLPETTSRLFNKAADHMFSTKDNDKERPPDAKKRKPNISNVSKTVPIEIGQIALRGLMTDQFSFQEGEFEPEALHLALKAGILTKQSVVKNLKSHNSIQFMHTMQKYCAAKYLQSLEKGEFQRSLEPLCTTIDRVVSNDDLLRFCCGDNERCMTGIVNLLDHKFNQPQPRYQSDVVQVISRNCFFESQSSKVPRCLTSDSHIPSTIDVRNNNDLRSLVYLLEIICKSDSSKAQLTCVKDINVSRASSVSDLAFALRYMENLSSLELDICPLGNSAFVKILSELKCNQQLTYLKLCRCDGLGGRAVEWAPHIKHFTSLKELQIWECKLQAADIEHITSSVSDMPSLTHLALPFNDTLSETASSWSTELPKMTHINELGLSYCNFTPTDIEHIASAVGDMPTLTDLELDEAKTLSELAESWAKELPKMTHLKKLNLENSNLLPTDMKYIATAVGDMPSLTFLNLSFDDTLGSWAHLWAKELPKMKHLNKLHLRCCCLSPTDMTHIATAVGDMPSLTDLNISENTFGGLLWANELPKMKHLNKLHLRSCSLSRTDMKHIIISAVGDMPRLTDLDLRGNPRLDGLDEFGLQSRSPSLTVRMGSWYGTNCNELSHFKEVTRVESSH</sequence>
<dbReference type="GeneID" id="119720168"/>
<dbReference type="OrthoDB" id="120976at2759"/>
<dbReference type="PROSITE" id="PS50837">
    <property type="entry name" value="NACHT"/>
    <property type="match status" value="1"/>
</dbReference>
<feature type="compositionally biased region" description="Low complexity" evidence="3">
    <location>
        <begin position="19"/>
        <end position="35"/>
    </location>
</feature>
<dbReference type="EnsemblMetazoa" id="XM_038189732.1">
    <property type="protein sequence ID" value="XP_038045660.1"/>
    <property type="gene ID" value="LOC119720168"/>
</dbReference>
<reference evidence="5" key="1">
    <citation type="submission" date="2022-11" db="UniProtKB">
        <authorList>
            <consortium name="EnsemblMetazoa"/>
        </authorList>
    </citation>
    <scope>IDENTIFICATION</scope>
</reference>
<dbReference type="InterPro" id="IPR027417">
    <property type="entry name" value="P-loop_NTPase"/>
</dbReference>
<dbReference type="GO" id="GO:0005524">
    <property type="term" value="F:ATP binding"/>
    <property type="evidence" value="ECO:0007669"/>
    <property type="project" value="UniProtKB-KW"/>
</dbReference>
<dbReference type="Proteomes" id="UP000887568">
    <property type="component" value="Unplaced"/>
</dbReference>
<dbReference type="PANTHER" id="PTHR46312">
    <property type="entry name" value="NACHT DOMAIN-CONTAINING PROTEIN"/>
    <property type="match status" value="1"/>
</dbReference>
<dbReference type="InterPro" id="IPR007111">
    <property type="entry name" value="NACHT_NTPase"/>
</dbReference>
<dbReference type="Pfam" id="PF05729">
    <property type="entry name" value="NACHT"/>
    <property type="match status" value="1"/>
</dbReference>
<accession>A0A913Z4J9</accession>
<dbReference type="Gene3D" id="3.40.50.300">
    <property type="entry name" value="P-loop containing nucleotide triphosphate hydrolases"/>
    <property type="match status" value="1"/>
</dbReference>
<dbReference type="InterPro" id="IPR032675">
    <property type="entry name" value="LRR_dom_sf"/>
</dbReference>
<feature type="domain" description="NACHT" evidence="4">
    <location>
        <begin position="171"/>
        <end position="263"/>
    </location>
</feature>
<dbReference type="PANTHER" id="PTHR46312:SF2">
    <property type="entry name" value="NUCLEOTIDE-BINDING OLIGOMERIZATION DOMAIN-CONTAINING PROTEIN 2-LIKE"/>
    <property type="match status" value="1"/>
</dbReference>
<dbReference type="SUPFAM" id="SSF52047">
    <property type="entry name" value="RNI-like"/>
    <property type="match status" value="1"/>
</dbReference>
<feature type="region of interest" description="Disordered" evidence="3">
    <location>
        <begin position="53"/>
        <end position="79"/>
    </location>
</feature>
<evidence type="ECO:0000256" key="3">
    <source>
        <dbReference type="SAM" id="MobiDB-lite"/>
    </source>
</evidence>
<feature type="region of interest" description="Disordered" evidence="3">
    <location>
        <begin position="392"/>
        <end position="412"/>
    </location>
</feature>
<dbReference type="OMA" id="MHIESIY"/>
<feature type="region of interest" description="Disordered" evidence="3">
    <location>
        <begin position="1"/>
        <end position="35"/>
    </location>
</feature>
<evidence type="ECO:0000313" key="6">
    <source>
        <dbReference type="Proteomes" id="UP000887568"/>
    </source>
</evidence>
<name>A0A913Z4J9_PATMI</name>
<evidence type="ECO:0000256" key="2">
    <source>
        <dbReference type="ARBA" id="ARBA00022840"/>
    </source>
</evidence>
<dbReference type="AlphaFoldDB" id="A0A913Z4J9"/>
<keyword evidence="6" id="KW-1185">Reference proteome</keyword>
<dbReference type="SUPFAM" id="SSF52540">
    <property type="entry name" value="P-loop containing nucleoside triphosphate hydrolases"/>
    <property type="match status" value="1"/>
</dbReference>